<reference evidence="2 3" key="1">
    <citation type="submission" date="2020-02" db="EMBL/GenBank/DDBJ databases">
        <title>Draft genome sequence of Rhizobium tropici.</title>
        <authorList>
            <person name="Khayi S."/>
            <person name="Jemo M."/>
        </authorList>
    </citation>
    <scope>NUCLEOTIDE SEQUENCE [LARGE SCALE GENOMIC DNA]</scope>
    <source>
        <strain evidence="2 3">A12</strain>
        <plasmid evidence="2">pA12b</plasmid>
    </source>
</reference>
<evidence type="ECO:0000313" key="3">
    <source>
        <dbReference type="Proteomes" id="UP000471190"/>
    </source>
</evidence>
<protein>
    <submittedName>
        <fullName evidence="2">Coproporphyrinogen III oxidase</fullName>
    </submittedName>
</protein>
<name>A0A6P1CE51_RHITR</name>
<proteinExistence type="predicted"/>
<comment type="caution">
    <text evidence="2">The sequence shown here is derived from an EMBL/GenBank/DDBJ whole genome shotgun (WGS) entry which is preliminary data.</text>
</comment>
<geneLocation type="plasmid" evidence="2">
    <name>pA12b</name>
</geneLocation>
<gene>
    <name evidence="2" type="ORF">GXW80_26980</name>
</gene>
<evidence type="ECO:0000259" key="1">
    <source>
        <dbReference type="Pfam" id="PF06969"/>
    </source>
</evidence>
<evidence type="ECO:0000313" key="2">
    <source>
        <dbReference type="EMBL" id="NEV14626.1"/>
    </source>
</evidence>
<dbReference type="Pfam" id="PF06969">
    <property type="entry name" value="HemN_C"/>
    <property type="match status" value="1"/>
</dbReference>
<keyword evidence="2" id="KW-0614">Plasmid</keyword>
<dbReference type="Proteomes" id="UP000471190">
    <property type="component" value="Unassembled WGS sequence"/>
</dbReference>
<dbReference type="InterPro" id="IPR058240">
    <property type="entry name" value="rSAM_sf"/>
</dbReference>
<organism evidence="2 3">
    <name type="scientific">Rhizobium tropici</name>
    <dbReference type="NCBI Taxonomy" id="398"/>
    <lineage>
        <taxon>Bacteria</taxon>
        <taxon>Pseudomonadati</taxon>
        <taxon>Pseudomonadota</taxon>
        <taxon>Alphaproteobacteria</taxon>
        <taxon>Hyphomicrobiales</taxon>
        <taxon>Rhizobiaceae</taxon>
        <taxon>Rhizobium/Agrobacterium group</taxon>
        <taxon>Rhizobium</taxon>
    </lineage>
</organism>
<sequence length="217" mass="24571">MDNHAFYGGAHPHRAWLSSRADFLWTKASQSHSFRQSCKYDSWNDNNLVPFGVSGFGSMSQRQFYIEADFDRYLTRVEAGDKPIWKGVALLEDDLMGRTVMFALRSSGVLLSRFAREFGVPFEKYFPRELEILKETDLVFISNDGVLSLTSAGIINSGAVSLLFFSDQVLDRVAYNDSRIGTRRPTSWKSTITRQRDGTAQVRKCKLCFGEVGGPRQ</sequence>
<dbReference type="EMBL" id="JAADZA010000048">
    <property type="protein sequence ID" value="NEV14626.1"/>
    <property type="molecule type" value="Genomic_DNA"/>
</dbReference>
<dbReference type="InterPro" id="IPR010723">
    <property type="entry name" value="HemN_C"/>
</dbReference>
<dbReference type="AlphaFoldDB" id="A0A6P1CE51"/>
<feature type="domain" description="HemN C-terminal" evidence="1">
    <location>
        <begin position="92"/>
        <end position="154"/>
    </location>
</feature>
<dbReference type="SUPFAM" id="SSF102114">
    <property type="entry name" value="Radical SAM enzymes"/>
    <property type="match status" value="1"/>
</dbReference>
<accession>A0A6P1CE51</accession>